<organism evidence="6 7">
    <name type="scientific">Paraperlucidibaca wandonensis</name>
    <dbReference type="NCBI Taxonomy" id="1268273"/>
    <lineage>
        <taxon>Bacteria</taxon>
        <taxon>Pseudomonadati</taxon>
        <taxon>Pseudomonadota</taxon>
        <taxon>Gammaproteobacteria</taxon>
        <taxon>Moraxellales</taxon>
        <taxon>Moraxellaceae</taxon>
        <taxon>Paraperlucidibaca</taxon>
    </lineage>
</organism>
<evidence type="ECO:0000256" key="4">
    <source>
        <dbReference type="SAM" id="MobiDB-lite"/>
    </source>
</evidence>
<evidence type="ECO:0000313" key="6">
    <source>
        <dbReference type="EMBL" id="MFD0949812.1"/>
    </source>
</evidence>
<dbReference type="EMBL" id="JBHTIT010000001">
    <property type="protein sequence ID" value="MFD0949812.1"/>
    <property type="molecule type" value="Genomic_DNA"/>
</dbReference>
<dbReference type="Proteomes" id="UP001597044">
    <property type="component" value="Unassembled WGS sequence"/>
</dbReference>
<dbReference type="Pfam" id="PF01765">
    <property type="entry name" value="RRF"/>
    <property type="match status" value="1"/>
</dbReference>
<dbReference type="RefSeq" id="WP_340676430.1">
    <property type="nucleotide sequence ID" value="NZ_JBHTIT010000001.1"/>
</dbReference>
<keyword evidence="3" id="KW-0963">Cytoplasm</keyword>
<dbReference type="Gene3D" id="3.30.1360.40">
    <property type="match status" value="1"/>
</dbReference>
<dbReference type="SUPFAM" id="SSF55194">
    <property type="entry name" value="Ribosome recycling factor, RRF"/>
    <property type="match status" value="1"/>
</dbReference>
<dbReference type="PANTHER" id="PTHR20982:SF3">
    <property type="entry name" value="MITOCHONDRIAL RIBOSOME RECYCLING FACTOR PSEUDO 1"/>
    <property type="match status" value="1"/>
</dbReference>
<comment type="similarity">
    <text evidence="1 3">Belongs to the RRF family.</text>
</comment>
<keyword evidence="2 3" id="KW-0648">Protein biosynthesis</keyword>
<gene>
    <name evidence="3 6" type="primary">frr</name>
    <name evidence="6" type="ORF">ACFQ0F_05335</name>
</gene>
<evidence type="ECO:0000256" key="1">
    <source>
        <dbReference type="ARBA" id="ARBA00005912"/>
    </source>
</evidence>
<dbReference type="CDD" id="cd00520">
    <property type="entry name" value="RRF"/>
    <property type="match status" value="1"/>
</dbReference>
<feature type="domain" description="Ribosome recycling factor" evidence="5">
    <location>
        <begin position="20"/>
        <end position="182"/>
    </location>
</feature>
<comment type="caution">
    <text evidence="6">The sequence shown here is derived from an EMBL/GenBank/DDBJ whole genome shotgun (WGS) entry which is preliminary data.</text>
</comment>
<evidence type="ECO:0000259" key="5">
    <source>
        <dbReference type="Pfam" id="PF01765"/>
    </source>
</evidence>
<reference evidence="7" key="1">
    <citation type="journal article" date="2019" name="Int. J. Syst. Evol. Microbiol.">
        <title>The Global Catalogue of Microorganisms (GCM) 10K type strain sequencing project: providing services to taxonomists for standard genome sequencing and annotation.</title>
        <authorList>
            <consortium name="The Broad Institute Genomics Platform"/>
            <consortium name="The Broad Institute Genome Sequencing Center for Infectious Disease"/>
            <person name="Wu L."/>
            <person name="Ma J."/>
        </authorList>
    </citation>
    <scope>NUCLEOTIDE SEQUENCE [LARGE SCALE GENOMIC DNA]</scope>
    <source>
        <strain evidence="7">CCUG 63419</strain>
    </source>
</reference>
<evidence type="ECO:0000256" key="3">
    <source>
        <dbReference type="HAMAP-Rule" id="MF_00040"/>
    </source>
</evidence>
<feature type="region of interest" description="Disordered" evidence="4">
    <location>
        <begin position="144"/>
        <end position="166"/>
    </location>
</feature>
<protein>
    <recommendedName>
        <fullName evidence="3">Ribosome-recycling factor</fullName>
        <shortName evidence="3">RRF</shortName>
    </recommendedName>
    <alternativeName>
        <fullName evidence="3">Ribosome-releasing factor</fullName>
    </alternativeName>
</protein>
<comment type="function">
    <text evidence="3">Responsible for the release of ribosomes from messenger RNA at the termination of protein biosynthesis. May increase the efficiency of translation by recycling ribosomes from one round of translation to another.</text>
</comment>
<comment type="subcellular location">
    <subcellularLocation>
        <location evidence="3">Cytoplasm</location>
    </subcellularLocation>
</comment>
<keyword evidence="7" id="KW-1185">Reference proteome</keyword>
<dbReference type="InterPro" id="IPR002661">
    <property type="entry name" value="Ribosome_recyc_fac"/>
</dbReference>
<dbReference type="NCBIfam" id="TIGR00496">
    <property type="entry name" value="frr"/>
    <property type="match status" value="1"/>
</dbReference>
<evidence type="ECO:0000313" key="7">
    <source>
        <dbReference type="Proteomes" id="UP001597044"/>
    </source>
</evidence>
<dbReference type="PANTHER" id="PTHR20982">
    <property type="entry name" value="RIBOSOME RECYCLING FACTOR"/>
    <property type="match status" value="1"/>
</dbReference>
<dbReference type="Gene3D" id="1.10.132.20">
    <property type="entry name" value="Ribosome-recycling factor"/>
    <property type="match status" value="1"/>
</dbReference>
<dbReference type="InterPro" id="IPR036191">
    <property type="entry name" value="RRF_sf"/>
</dbReference>
<accession>A0ABW3HEY7</accession>
<dbReference type="InterPro" id="IPR023584">
    <property type="entry name" value="Ribosome_recyc_fac_dom"/>
</dbReference>
<evidence type="ECO:0000256" key="2">
    <source>
        <dbReference type="ARBA" id="ARBA00022917"/>
    </source>
</evidence>
<sequence length="184" mass="20894">MLEDLKKDCAVRMRKSLDALEQAFSRVRTGRAHPSMLKDVMVPYYGTDTPLMQVANVNVDDARTLIVQPYERTMVAAIDKAIRNSNLGLNPVTADVIRVPLPALTEQTRKDMQKLARNETEGARIAIRNIRRDVLADIKELQKEKEISEDDERRSSEEVQKITDKSVAEADRMLADKEAELMQV</sequence>
<proteinExistence type="inferred from homology"/>
<name>A0ABW3HEY7_9GAMM</name>
<dbReference type="HAMAP" id="MF_00040">
    <property type="entry name" value="RRF"/>
    <property type="match status" value="1"/>
</dbReference>